<evidence type="ECO:0000256" key="2">
    <source>
        <dbReference type="ARBA" id="ARBA00004851"/>
    </source>
</evidence>
<dbReference type="Pfam" id="PF00734">
    <property type="entry name" value="CBM_1"/>
    <property type="match status" value="1"/>
</dbReference>
<dbReference type="Gene3D" id="2.60.120.180">
    <property type="match status" value="1"/>
</dbReference>
<evidence type="ECO:0000256" key="8">
    <source>
        <dbReference type="ARBA" id="ARBA00023026"/>
    </source>
</evidence>
<evidence type="ECO:0000256" key="7">
    <source>
        <dbReference type="ARBA" id="ARBA00022801"/>
    </source>
</evidence>
<dbReference type="InterPro" id="IPR033123">
    <property type="entry name" value="GH11_dom"/>
</dbReference>
<dbReference type="Proteomes" id="UP000554235">
    <property type="component" value="Unassembled WGS sequence"/>
</dbReference>
<dbReference type="PANTHER" id="PTHR46828:SF3">
    <property type="entry name" value="ENDO-1,4-BETA-XYLANASE"/>
    <property type="match status" value="1"/>
</dbReference>
<dbReference type="UniPathway" id="UPA00114"/>
<keyword evidence="19" id="KW-1185">Reference proteome</keyword>
<proteinExistence type="inferred from homology"/>
<gene>
    <name evidence="18" type="ORF">FALBO_15263</name>
</gene>
<evidence type="ECO:0000256" key="10">
    <source>
        <dbReference type="ARBA" id="ARBA00023295"/>
    </source>
</evidence>
<dbReference type="InterPro" id="IPR013319">
    <property type="entry name" value="GH11/12"/>
</dbReference>
<evidence type="ECO:0000256" key="14">
    <source>
        <dbReference type="SAM" id="MobiDB-lite"/>
    </source>
</evidence>
<dbReference type="GO" id="GO:0005576">
    <property type="term" value="C:extracellular region"/>
    <property type="evidence" value="ECO:0007669"/>
    <property type="project" value="InterPro"/>
</dbReference>
<keyword evidence="10 12" id="KW-0326">Glycosidase</keyword>
<reference evidence="18 19" key="1">
    <citation type="submission" date="2020-01" db="EMBL/GenBank/DDBJ databases">
        <title>Identification and distribution of gene clusters putatively required for synthesis of sphingolipid metabolism inhibitors in phylogenetically diverse species of the filamentous fungus Fusarium.</title>
        <authorList>
            <person name="Kim H.-S."/>
            <person name="Busman M."/>
            <person name="Brown D.W."/>
            <person name="Divon H."/>
            <person name="Uhlig S."/>
            <person name="Proctor R.H."/>
        </authorList>
    </citation>
    <scope>NUCLEOTIDE SEQUENCE [LARGE SCALE GENOMIC DNA]</scope>
    <source>
        <strain evidence="18 19">NRRL 20459</strain>
    </source>
</reference>
<dbReference type="PROSITE" id="PS51761">
    <property type="entry name" value="GH11_3"/>
    <property type="match status" value="1"/>
</dbReference>
<dbReference type="GO" id="GO:0031176">
    <property type="term" value="F:endo-1,4-beta-xylanase activity"/>
    <property type="evidence" value="ECO:0007669"/>
    <property type="project" value="UniProtKB-UniRule"/>
</dbReference>
<evidence type="ECO:0000259" key="16">
    <source>
        <dbReference type="PROSITE" id="PS51164"/>
    </source>
</evidence>
<comment type="pathway">
    <text evidence="2 12 13">Glycan degradation; xylan degradation.</text>
</comment>
<dbReference type="PROSITE" id="PS51164">
    <property type="entry name" value="CBM1_2"/>
    <property type="match status" value="1"/>
</dbReference>
<feature type="signal peptide" evidence="15">
    <location>
        <begin position="1"/>
        <end position="19"/>
    </location>
</feature>
<evidence type="ECO:0000256" key="9">
    <source>
        <dbReference type="ARBA" id="ARBA00023277"/>
    </source>
</evidence>
<keyword evidence="8" id="KW-0843">Virulence</keyword>
<dbReference type="SUPFAM" id="SSF49899">
    <property type="entry name" value="Concanavalin A-like lectins/glucanases"/>
    <property type="match status" value="1"/>
</dbReference>
<accession>A0A8H4KW00</accession>
<dbReference type="GO" id="GO:0045493">
    <property type="term" value="P:xylan catabolic process"/>
    <property type="evidence" value="ECO:0007669"/>
    <property type="project" value="UniProtKB-UniRule"/>
</dbReference>
<dbReference type="InterPro" id="IPR018208">
    <property type="entry name" value="GH11_AS_1"/>
</dbReference>
<dbReference type="FunFam" id="2.60.120.180:FF:000001">
    <property type="entry name" value="Endo-1,4-beta-xylanase"/>
    <property type="match status" value="1"/>
</dbReference>
<dbReference type="PROSITE" id="PS00776">
    <property type="entry name" value="GH11_1"/>
    <property type="match status" value="1"/>
</dbReference>
<dbReference type="InterPro" id="IPR000254">
    <property type="entry name" value="CBD"/>
</dbReference>
<keyword evidence="11 12" id="KW-0624">Polysaccharide degradation</keyword>
<evidence type="ECO:0000256" key="13">
    <source>
        <dbReference type="RuleBase" id="RU362015"/>
    </source>
</evidence>
<dbReference type="OrthoDB" id="2115822at2759"/>
<dbReference type="GO" id="GO:0030248">
    <property type="term" value="F:cellulose binding"/>
    <property type="evidence" value="ECO:0007669"/>
    <property type="project" value="InterPro"/>
</dbReference>
<evidence type="ECO:0000256" key="4">
    <source>
        <dbReference type="ARBA" id="ARBA00012590"/>
    </source>
</evidence>
<feature type="active site" description="Proton donor" evidence="12">
    <location>
        <position position="205"/>
    </location>
</feature>
<dbReference type="PRINTS" id="PR00911">
    <property type="entry name" value="GLHYDRLASE11"/>
</dbReference>
<feature type="active site" description="Nucleophile" evidence="12">
    <location>
        <position position="114"/>
    </location>
</feature>
<keyword evidence="9 12" id="KW-0119">Carbohydrate metabolism</keyword>
<feature type="region of interest" description="Disordered" evidence="14">
    <location>
        <begin position="214"/>
        <end position="280"/>
    </location>
</feature>
<feature type="compositionally biased region" description="Low complexity" evidence="14">
    <location>
        <begin position="218"/>
        <end position="270"/>
    </location>
</feature>
<evidence type="ECO:0000256" key="5">
    <source>
        <dbReference type="ARBA" id="ARBA00022651"/>
    </source>
</evidence>
<evidence type="ECO:0000313" key="18">
    <source>
        <dbReference type="EMBL" id="KAF4457145.1"/>
    </source>
</evidence>
<dbReference type="PROSITE" id="PS00777">
    <property type="entry name" value="GH11_2"/>
    <property type="match status" value="1"/>
</dbReference>
<dbReference type="AlphaFoldDB" id="A0A8H4KW00"/>
<organism evidence="18 19">
    <name type="scientific">Fusarium albosuccineum</name>
    <dbReference type="NCBI Taxonomy" id="1237068"/>
    <lineage>
        <taxon>Eukaryota</taxon>
        <taxon>Fungi</taxon>
        <taxon>Dikarya</taxon>
        <taxon>Ascomycota</taxon>
        <taxon>Pezizomycotina</taxon>
        <taxon>Sordariomycetes</taxon>
        <taxon>Hypocreomycetidae</taxon>
        <taxon>Hypocreales</taxon>
        <taxon>Nectriaceae</taxon>
        <taxon>Fusarium</taxon>
        <taxon>Fusarium decemcellulare species complex</taxon>
    </lineage>
</organism>
<name>A0A8H4KW00_9HYPO</name>
<keyword evidence="5 12" id="KW-0858">Xylan degradation</keyword>
<evidence type="ECO:0000256" key="3">
    <source>
        <dbReference type="ARBA" id="ARBA00007792"/>
    </source>
</evidence>
<dbReference type="InterPro" id="IPR001137">
    <property type="entry name" value="Glyco_hydro_11"/>
</dbReference>
<dbReference type="EMBL" id="JAADYS010002621">
    <property type="protein sequence ID" value="KAF4457145.1"/>
    <property type="molecule type" value="Genomic_DNA"/>
</dbReference>
<evidence type="ECO:0000256" key="12">
    <source>
        <dbReference type="PROSITE-ProRule" id="PRU01097"/>
    </source>
</evidence>
<dbReference type="PANTHER" id="PTHR46828">
    <property type="entry name" value="ENDO-1,4-BETA-XYLANASE A-RELATED"/>
    <property type="match status" value="1"/>
</dbReference>
<comment type="caution">
    <text evidence="18">The sequence shown here is derived from an EMBL/GenBank/DDBJ whole genome shotgun (WGS) entry which is preliminary data.</text>
</comment>
<keyword evidence="6 15" id="KW-0732">Signal</keyword>
<evidence type="ECO:0000256" key="11">
    <source>
        <dbReference type="ARBA" id="ARBA00023326"/>
    </source>
</evidence>
<feature type="domain" description="CBM1" evidence="16">
    <location>
        <begin position="284"/>
        <end position="319"/>
    </location>
</feature>
<dbReference type="SUPFAM" id="SSF57180">
    <property type="entry name" value="Cellulose-binding domain"/>
    <property type="match status" value="1"/>
</dbReference>
<feature type="chain" id="PRO_5034334169" description="Endo-1,4-beta-xylanase" evidence="15">
    <location>
        <begin position="20"/>
        <end position="319"/>
    </location>
</feature>
<evidence type="ECO:0000259" key="17">
    <source>
        <dbReference type="PROSITE" id="PS51761"/>
    </source>
</evidence>
<evidence type="ECO:0000256" key="6">
    <source>
        <dbReference type="ARBA" id="ARBA00022729"/>
    </source>
</evidence>
<evidence type="ECO:0000313" key="19">
    <source>
        <dbReference type="Proteomes" id="UP000554235"/>
    </source>
</evidence>
<dbReference type="InterPro" id="IPR035971">
    <property type="entry name" value="CBD_sf"/>
</dbReference>
<protein>
    <recommendedName>
        <fullName evidence="4 12">Endo-1,4-beta-xylanase</fullName>
        <ecNumber evidence="4 12">3.2.1.8</ecNumber>
    </recommendedName>
</protein>
<feature type="domain" description="GH11" evidence="17">
    <location>
        <begin position="30"/>
        <end position="218"/>
    </location>
</feature>
<sequence length="319" mass="32891">MVSFSSLFAGLTLVAGAVSAPSAVLKSKRAGTPSSTGTHDGFYYSWWTDGGSDVTYTNGAGGSYSVEWSTGGNFVGGKGWSTGGRKTVEYSGTYSPDGNSYLALYGWTKSPLIEYYVVESFGTYNPSSGAEKKGEVESDGGVYDIYTSTRTNAPSIEGTQTFQQYWSVRREKRVGGTITTGNHFDAWAEAGLELGSFDYMIMATEGYFSSGSASITVGEGSSSSGDTTESSNQEIEGQAAASQAAETPASGPAETEPAAAAETISSAGSGSESGSGSQTGSGSDCAAIYGQCGGSSWTGATCCQSGTCTEQNQWYSRCL</sequence>
<dbReference type="Pfam" id="PF00457">
    <property type="entry name" value="Glyco_hydro_11"/>
    <property type="match status" value="1"/>
</dbReference>
<comment type="similarity">
    <text evidence="3 12 13">Belongs to the glycosyl hydrolase 11 (cellulase G) family.</text>
</comment>
<keyword evidence="7 12" id="KW-0378">Hydrolase</keyword>
<evidence type="ECO:0000256" key="15">
    <source>
        <dbReference type="SAM" id="SignalP"/>
    </source>
</evidence>
<dbReference type="EC" id="3.2.1.8" evidence="4 12"/>
<dbReference type="InterPro" id="IPR033119">
    <property type="entry name" value="GH11_AS_2"/>
</dbReference>
<evidence type="ECO:0000256" key="1">
    <source>
        <dbReference type="ARBA" id="ARBA00000681"/>
    </source>
</evidence>
<dbReference type="InterPro" id="IPR013320">
    <property type="entry name" value="ConA-like_dom_sf"/>
</dbReference>
<comment type="catalytic activity">
    <reaction evidence="1 12 13">
        <text>Endohydrolysis of (1-&gt;4)-beta-D-xylosidic linkages in xylans.</text>
        <dbReference type="EC" id="3.2.1.8"/>
    </reaction>
</comment>
<dbReference type="SMART" id="SM00236">
    <property type="entry name" value="fCBD"/>
    <property type="match status" value="1"/>
</dbReference>